<dbReference type="InterPro" id="IPR002659">
    <property type="entry name" value="Glyco_trans_31"/>
</dbReference>
<accession>A0AAV2HWT7</accession>
<evidence type="ECO:0000256" key="10">
    <source>
        <dbReference type="RuleBase" id="RU363063"/>
    </source>
</evidence>
<comment type="subcellular location">
    <subcellularLocation>
        <location evidence="1 10">Golgi apparatus membrane</location>
        <topology evidence="1 10">Single-pass type II membrane protein</topology>
    </subcellularLocation>
</comment>
<feature type="non-terminal residue" evidence="11">
    <location>
        <position position="1"/>
    </location>
</feature>
<evidence type="ECO:0000256" key="2">
    <source>
        <dbReference type="ARBA" id="ARBA00008661"/>
    </source>
</evidence>
<dbReference type="GO" id="GO:0000139">
    <property type="term" value="C:Golgi membrane"/>
    <property type="evidence" value="ECO:0007669"/>
    <property type="project" value="UniProtKB-SubCell"/>
</dbReference>
<comment type="caution">
    <text evidence="11">The sequence shown here is derived from an EMBL/GenBank/DDBJ whole genome shotgun (WGS) entry which is preliminary data.</text>
</comment>
<keyword evidence="8 10" id="KW-0333">Golgi apparatus</keyword>
<evidence type="ECO:0000256" key="6">
    <source>
        <dbReference type="ARBA" id="ARBA00022968"/>
    </source>
</evidence>
<evidence type="ECO:0000256" key="9">
    <source>
        <dbReference type="ARBA" id="ARBA00023136"/>
    </source>
</evidence>
<dbReference type="GO" id="GO:0016758">
    <property type="term" value="F:hexosyltransferase activity"/>
    <property type="evidence" value="ECO:0007669"/>
    <property type="project" value="InterPro"/>
</dbReference>
<dbReference type="EC" id="2.4.1.-" evidence="10"/>
<organism evidence="11 12">
    <name type="scientific">Lymnaea stagnalis</name>
    <name type="common">Great pond snail</name>
    <name type="synonym">Helix stagnalis</name>
    <dbReference type="NCBI Taxonomy" id="6523"/>
    <lineage>
        <taxon>Eukaryota</taxon>
        <taxon>Metazoa</taxon>
        <taxon>Spiralia</taxon>
        <taxon>Lophotrochozoa</taxon>
        <taxon>Mollusca</taxon>
        <taxon>Gastropoda</taxon>
        <taxon>Heterobranchia</taxon>
        <taxon>Euthyneura</taxon>
        <taxon>Panpulmonata</taxon>
        <taxon>Hygrophila</taxon>
        <taxon>Lymnaeoidea</taxon>
        <taxon>Lymnaeidae</taxon>
        <taxon>Lymnaea</taxon>
    </lineage>
</organism>
<protein>
    <recommendedName>
        <fullName evidence="10">Hexosyltransferase</fullName>
        <ecNumber evidence="10">2.4.1.-</ecNumber>
    </recommendedName>
</protein>
<name>A0AAV2HWT7_LYMST</name>
<evidence type="ECO:0000256" key="8">
    <source>
        <dbReference type="ARBA" id="ARBA00023034"/>
    </source>
</evidence>
<gene>
    <name evidence="11" type="ORF">GSLYS_00012490001</name>
</gene>
<dbReference type="Gene3D" id="3.90.550.50">
    <property type="match status" value="1"/>
</dbReference>
<evidence type="ECO:0000256" key="1">
    <source>
        <dbReference type="ARBA" id="ARBA00004323"/>
    </source>
</evidence>
<dbReference type="AlphaFoldDB" id="A0AAV2HWT7"/>
<keyword evidence="9" id="KW-0472">Membrane</keyword>
<proteinExistence type="inferred from homology"/>
<keyword evidence="4" id="KW-0808">Transferase</keyword>
<keyword evidence="5" id="KW-0812">Transmembrane</keyword>
<keyword evidence="7" id="KW-1133">Transmembrane helix</keyword>
<evidence type="ECO:0000256" key="5">
    <source>
        <dbReference type="ARBA" id="ARBA00022692"/>
    </source>
</evidence>
<dbReference type="Proteomes" id="UP001497497">
    <property type="component" value="Unassembled WGS sequence"/>
</dbReference>
<sequence length="261" mass="30021">LKTELEAKKNVITFLTKHVINQHDFEYVRNPVNACVETKSEILFAVLSAPGNFKLRESVRNGDIGEFARTTSNGARLLFFTGAFPCNENATKLQTRLSDEYHNHGDIVQEDFLDVFQNFRLKAVSMLRWTHTYCTDVKYVVRMDDNIVVNVSNIVRVMDAKSQQYPNFVVGRIRTDWRTSRRRSKPMRREEDYSSATFPPFVLGELQGYPPSTVSLLYHAAIRAEPILLEDVFITGICATSVDVPLQSDPDFVFRHRHNKK</sequence>
<evidence type="ECO:0000256" key="3">
    <source>
        <dbReference type="ARBA" id="ARBA00022676"/>
    </source>
</evidence>
<dbReference type="Pfam" id="PF01762">
    <property type="entry name" value="Galactosyl_T"/>
    <property type="match status" value="1"/>
</dbReference>
<reference evidence="11 12" key="1">
    <citation type="submission" date="2024-04" db="EMBL/GenBank/DDBJ databases">
        <authorList>
            <consortium name="Genoscope - CEA"/>
            <person name="William W."/>
        </authorList>
    </citation>
    <scope>NUCLEOTIDE SEQUENCE [LARGE SCALE GENOMIC DNA]</scope>
</reference>
<dbReference type="GO" id="GO:0006493">
    <property type="term" value="P:protein O-linked glycosylation"/>
    <property type="evidence" value="ECO:0007669"/>
    <property type="project" value="TreeGrafter"/>
</dbReference>
<dbReference type="PANTHER" id="PTHR11214:SF334">
    <property type="entry name" value="HEXOSYLTRANSFERASE"/>
    <property type="match status" value="1"/>
</dbReference>
<dbReference type="EMBL" id="CAXITT010000309">
    <property type="protein sequence ID" value="CAL1538669.1"/>
    <property type="molecule type" value="Genomic_DNA"/>
</dbReference>
<comment type="similarity">
    <text evidence="2 10">Belongs to the glycosyltransferase 31 family.</text>
</comment>
<evidence type="ECO:0000256" key="4">
    <source>
        <dbReference type="ARBA" id="ARBA00022679"/>
    </source>
</evidence>
<keyword evidence="6" id="KW-0735">Signal-anchor</keyword>
<evidence type="ECO:0000313" key="11">
    <source>
        <dbReference type="EMBL" id="CAL1538669.1"/>
    </source>
</evidence>
<keyword evidence="3 10" id="KW-0328">Glycosyltransferase</keyword>
<keyword evidence="12" id="KW-1185">Reference proteome</keyword>
<dbReference type="PANTHER" id="PTHR11214">
    <property type="entry name" value="BETA-1,3-N-ACETYLGLUCOSAMINYLTRANSFERASE"/>
    <property type="match status" value="1"/>
</dbReference>
<evidence type="ECO:0000313" key="12">
    <source>
        <dbReference type="Proteomes" id="UP001497497"/>
    </source>
</evidence>
<evidence type="ECO:0000256" key="7">
    <source>
        <dbReference type="ARBA" id="ARBA00022989"/>
    </source>
</evidence>